<dbReference type="InterPro" id="IPR025528">
    <property type="entry name" value="BrnA_antitoxin"/>
</dbReference>
<reference evidence="1 2" key="1">
    <citation type="journal article" date="2018" name="Microbiol. Resour. Announc.">
        <title>Complete Genome Sequence of Acidithiobacillus ferridurans JCM 18981.</title>
        <authorList>
            <person name="Miyauchi T."/>
            <person name="Kouzuma A."/>
            <person name="Abe T."/>
            <person name="Watanabe K."/>
        </authorList>
    </citation>
    <scope>NUCLEOTIDE SEQUENCE [LARGE SCALE GENOMIC DNA]</scope>
    <source>
        <strain evidence="2">ATCC 33020 / DSM 29468 / JCM 18981 / 11Fe</strain>
    </source>
</reference>
<dbReference type="KEGG" id="afj:AFERRID_15720"/>
<protein>
    <submittedName>
        <fullName evidence="1">Uncharacterized protein</fullName>
    </submittedName>
</protein>
<dbReference type="EMBL" id="AP018795">
    <property type="protein sequence ID" value="BBF65354.1"/>
    <property type="molecule type" value="Genomic_DNA"/>
</dbReference>
<gene>
    <name evidence="1" type="ORF">AFERRID_15720</name>
</gene>
<proteinExistence type="predicted"/>
<dbReference type="Proteomes" id="UP000280188">
    <property type="component" value="Chromosome"/>
</dbReference>
<dbReference type="Pfam" id="PF14384">
    <property type="entry name" value="BrnA_antitoxin"/>
    <property type="match status" value="1"/>
</dbReference>
<evidence type="ECO:0000313" key="1">
    <source>
        <dbReference type="EMBL" id="BBF65354.1"/>
    </source>
</evidence>
<organism evidence="1 2">
    <name type="scientific">Acidithiobacillus ferridurans</name>
    <dbReference type="NCBI Taxonomy" id="1232575"/>
    <lineage>
        <taxon>Bacteria</taxon>
        <taxon>Pseudomonadati</taxon>
        <taxon>Pseudomonadota</taxon>
        <taxon>Acidithiobacillia</taxon>
        <taxon>Acidithiobacillales</taxon>
        <taxon>Acidithiobacillaceae</taxon>
        <taxon>Acidithiobacillus</taxon>
    </lineage>
</organism>
<dbReference type="RefSeq" id="WP_126604788.1">
    <property type="nucleotide sequence ID" value="NZ_AP018795.1"/>
</dbReference>
<keyword evidence="2" id="KW-1185">Reference proteome</keyword>
<sequence>MTVKSKPTANAWLDEDDAEELTGKELDHLEGRWLKGGESINSEQGQAAFREHLRKKQVNMLIDPDVLDYFRRKAGRRGYQTLINRTLRESMERESLLDAVRKVVREELHHTD</sequence>
<evidence type="ECO:0000313" key="2">
    <source>
        <dbReference type="Proteomes" id="UP000280188"/>
    </source>
</evidence>
<dbReference type="AlphaFoldDB" id="A0A2Z6IL96"/>
<accession>A0A2Z6IL96</accession>
<name>A0A2Z6IL96_ACIFI</name>